<organism evidence="1 2">
    <name type="scientific">Dipteronia dyeriana</name>
    <dbReference type="NCBI Taxonomy" id="168575"/>
    <lineage>
        <taxon>Eukaryota</taxon>
        <taxon>Viridiplantae</taxon>
        <taxon>Streptophyta</taxon>
        <taxon>Embryophyta</taxon>
        <taxon>Tracheophyta</taxon>
        <taxon>Spermatophyta</taxon>
        <taxon>Magnoliopsida</taxon>
        <taxon>eudicotyledons</taxon>
        <taxon>Gunneridae</taxon>
        <taxon>Pentapetalae</taxon>
        <taxon>rosids</taxon>
        <taxon>malvids</taxon>
        <taxon>Sapindales</taxon>
        <taxon>Sapindaceae</taxon>
        <taxon>Hippocastanoideae</taxon>
        <taxon>Acereae</taxon>
        <taxon>Dipteronia</taxon>
    </lineage>
</organism>
<comment type="caution">
    <text evidence="1">The sequence shown here is derived from an EMBL/GenBank/DDBJ whole genome shotgun (WGS) entry which is preliminary data.</text>
</comment>
<evidence type="ECO:0000313" key="1">
    <source>
        <dbReference type="EMBL" id="KAK2664270.1"/>
    </source>
</evidence>
<dbReference type="Proteomes" id="UP001280121">
    <property type="component" value="Unassembled WGS sequence"/>
</dbReference>
<gene>
    <name evidence="1" type="ORF">Ddye_002844</name>
</gene>
<dbReference type="EMBL" id="JANJYI010000001">
    <property type="protein sequence ID" value="KAK2664270.1"/>
    <property type="molecule type" value="Genomic_DNA"/>
</dbReference>
<sequence length="67" mass="7504">MSVWTVRASPPVANGIGPVSNQNLQQRNRSLKLVPCCTASTGGDVLDVEEIRERSKKWQWKEGPLFH</sequence>
<keyword evidence="2" id="KW-1185">Reference proteome</keyword>
<proteinExistence type="predicted"/>
<name>A0AAE0CUR8_9ROSI</name>
<evidence type="ECO:0000313" key="2">
    <source>
        <dbReference type="Proteomes" id="UP001280121"/>
    </source>
</evidence>
<protein>
    <submittedName>
        <fullName evidence="1">Uncharacterized protein</fullName>
    </submittedName>
</protein>
<accession>A0AAE0CUR8</accession>
<dbReference type="AlphaFoldDB" id="A0AAE0CUR8"/>
<reference evidence="1" key="1">
    <citation type="journal article" date="2023" name="Plant J.">
        <title>Genome sequences and population genomics provide insights into the demographic history, inbreeding, and mutation load of two 'living fossil' tree species of Dipteronia.</title>
        <authorList>
            <person name="Feng Y."/>
            <person name="Comes H.P."/>
            <person name="Chen J."/>
            <person name="Zhu S."/>
            <person name="Lu R."/>
            <person name="Zhang X."/>
            <person name="Li P."/>
            <person name="Qiu J."/>
            <person name="Olsen K.M."/>
            <person name="Qiu Y."/>
        </authorList>
    </citation>
    <scope>NUCLEOTIDE SEQUENCE</scope>
    <source>
        <tissue evidence="1">Leaf</tissue>
    </source>
</reference>